<organism evidence="1 2">
    <name type="scientific">Discina gigas</name>
    <dbReference type="NCBI Taxonomy" id="1032678"/>
    <lineage>
        <taxon>Eukaryota</taxon>
        <taxon>Fungi</taxon>
        <taxon>Dikarya</taxon>
        <taxon>Ascomycota</taxon>
        <taxon>Pezizomycotina</taxon>
        <taxon>Pezizomycetes</taxon>
        <taxon>Pezizales</taxon>
        <taxon>Discinaceae</taxon>
        <taxon>Discina</taxon>
    </lineage>
</organism>
<comment type="caution">
    <text evidence="1">The sequence shown here is derived from an EMBL/GenBank/DDBJ whole genome shotgun (WGS) entry which is preliminary data.</text>
</comment>
<proteinExistence type="predicted"/>
<accession>A0ABR3GS19</accession>
<reference evidence="1 2" key="1">
    <citation type="submission" date="2024-02" db="EMBL/GenBank/DDBJ databases">
        <title>Discinaceae phylogenomics.</title>
        <authorList>
            <person name="Dirks A.C."/>
            <person name="James T.Y."/>
        </authorList>
    </citation>
    <scope>NUCLEOTIDE SEQUENCE [LARGE SCALE GENOMIC DNA]</scope>
    <source>
        <strain evidence="1 2">ACD0624</strain>
    </source>
</reference>
<dbReference type="Proteomes" id="UP001447188">
    <property type="component" value="Unassembled WGS sequence"/>
</dbReference>
<sequence>MSSMPVPKIESTYYYVLCQILNYEHVKTRTRITRCYTTAAEALNSVRHTVHEWEPHVDRYWEEFEDDETESKVLLRVTTSDISEGEEVTIFVQRVKVPVYPPPPPPPVPMEEVFVVVQKDVDTSSGVGVAVSTLHGAFADRKRANQAARRVLRLVGGGLDEVGRIRCRHEESMDEQGLYGGTAHVGEAKRSRIEVVVEKLEVK</sequence>
<protein>
    <submittedName>
        <fullName evidence="1">Uncharacterized protein</fullName>
    </submittedName>
</protein>
<name>A0ABR3GS19_9PEZI</name>
<evidence type="ECO:0000313" key="1">
    <source>
        <dbReference type="EMBL" id="KAL0638411.1"/>
    </source>
</evidence>
<gene>
    <name evidence="1" type="ORF">Q9L58_002554</name>
</gene>
<evidence type="ECO:0000313" key="2">
    <source>
        <dbReference type="Proteomes" id="UP001447188"/>
    </source>
</evidence>
<dbReference type="EMBL" id="JBBBZM010000022">
    <property type="protein sequence ID" value="KAL0638411.1"/>
    <property type="molecule type" value="Genomic_DNA"/>
</dbReference>
<keyword evidence="2" id="KW-1185">Reference proteome</keyword>